<dbReference type="PROSITE" id="PS51379">
    <property type="entry name" value="4FE4S_FER_2"/>
    <property type="match status" value="1"/>
</dbReference>
<dbReference type="EMBL" id="JAYGHX010000003">
    <property type="protein sequence ID" value="MEA5391048.1"/>
    <property type="molecule type" value="Genomic_DNA"/>
</dbReference>
<dbReference type="Pfam" id="PF00248">
    <property type="entry name" value="Aldo_ket_red"/>
    <property type="match status" value="1"/>
</dbReference>
<evidence type="ECO:0000313" key="6">
    <source>
        <dbReference type="Proteomes" id="UP001304461"/>
    </source>
</evidence>
<dbReference type="InterPro" id="IPR017900">
    <property type="entry name" value="4Fe4S_Fe_S_CS"/>
</dbReference>
<dbReference type="InterPro" id="IPR036812">
    <property type="entry name" value="NAD(P)_OxRdtase_dom_sf"/>
</dbReference>
<dbReference type="SUPFAM" id="SSF51430">
    <property type="entry name" value="NAD(P)-linked oxidoreductase"/>
    <property type="match status" value="1"/>
</dbReference>
<dbReference type="PANTHER" id="PTHR43312">
    <property type="entry name" value="D-THREO-ALDOSE 1-DEHYDROGENASE"/>
    <property type="match status" value="1"/>
</dbReference>
<dbReference type="SUPFAM" id="SSF46548">
    <property type="entry name" value="alpha-helical ferredoxin"/>
    <property type="match status" value="1"/>
</dbReference>
<protein>
    <submittedName>
        <fullName evidence="5">Aldo/keto reductase</fullName>
    </submittedName>
</protein>
<dbReference type="PANTHER" id="PTHR43312:SF2">
    <property type="entry name" value="OXIDOREDUCTASE"/>
    <property type="match status" value="1"/>
</dbReference>
<sequence length="386" mass="40475">MAAARRPFGQGRPVSAFTLGTMRALDAPAVMEAVLDAAVAAGINHIETAPAYGPAEAFLGRALARLGERDPAGRAALVLTSKLLPGPDLDDGRAQLRACLRRLGVERLDNLAVHGLNRPEHLAWALTGPGAELLAWATGEGLVGQVGFSSHGDTALIATALESGRFGFCSLHVHLFDQERLPLARSALAAGIGVMAISPADKGGRLHDPSGELVADCAPFAPLELAYRFLLAEGISTLTLGAAVPEDLAWAVRLADAGPPATATPAATDGRELVAALARLEAAGRERLGADRCGQCRQCLPCPNAVPIPALLRLRNLAVGHGMEPFATERYNLIGRAGHWWEAVDASACGRCGACLPRCPLQLPIPDLLADTHRRLAAAPRRRLWG</sequence>
<gene>
    <name evidence="5" type="ORF">VB738_07205</name>
</gene>
<dbReference type="PROSITE" id="PS00198">
    <property type="entry name" value="4FE4S_FER_1"/>
    <property type="match status" value="1"/>
</dbReference>
<reference evidence="5 6" key="1">
    <citation type="submission" date="2023-12" db="EMBL/GenBank/DDBJ databases">
        <title>Baltic Sea Cyanobacteria.</title>
        <authorList>
            <person name="Delbaje E."/>
            <person name="Fewer D.P."/>
            <person name="Shishido T.K."/>
        </authorList>
    </citation>
    <scope>NUCLEOTIDE SEQUENCE [LARGE SCALE GENOMIC DNA]</scope>
    <source>
        <strain evidence="5 6">UHCC 0139</strain>
    </source>
</reference>
<keyword evidence="3" id="KW-0411">Iron-sulfur</keyword>
<dbReference type="Gene3D" id="3.20.20.100">
    <property type="entry name" value="NADP-dependent oxidoreductase domain"/>
    <property type="match status" value="1"/>
</dbReference>
<proteinExistence type="predicted"/>
<feature type="domain" description="4Fe-4S ferredoxin-type" evidence="4">
    <location>
        <begin position="340"/>
        <end position="369"/>
    </location>
</feature>
<evidence type="ECO:0000256" key="3">
    <source>
        <dbReference type="ARBA" id="ARBA00023014"/>
    </source>
</evidence>
<evidence type="ECO:0000313" key="5">
    <source>
        <dbReference type="EMBL" id="MEA5391048.1"/>
    </source>
</evidence>
<dbReference type="InterPro" id="IPR017896">
    <property type="entry name" value="4Fe4S_Fe-S-bd"/>
</dbReference>
<organism evidence="5 6">
    <name type="scientific">Cyanobium gracile UHCC 0139</name>
    <dbReference type="NCBI Taxonomy" id="3110308"/>
    <lineage>
        <taxon>Bacteria</taxon>
        <taxon>Bacillati</taxon>
        <taxon>Cyanobacteriota</taxon>
        <taxon>Cyanophyceae</taxon>
        <taxon>Synechococcales</taxon>
        <taxon>Prochlorococcaceae</taxon>
        <taxon>Cyanobium</taxon>
    </lineage>
</organism>
<keyword evidence="6" id="KW-1185">Reference proteome</keyword>
<dbReference type="Proteomes" id="UP001304461">
    <property type="component" value="Unassembled WGS sequence"/>
</dbReference>
<comment type="caution">
    <text evidence="5">The sequence shown here is derived from an EMBL/GenBank/DDBJ whole genome shotgun (WGS) entry which is preliminary data.</text>
</comment>
<evidence type="ECO:0000256" key="1">
    <source>
        <dbReference type="ARBA" id="ARBA00022723"/>
    </source>
</evidence>
<dbReference type="InterPro" id="IPR053135">
    <property type="entry name" value="AKR2_Oxidoreductase"/>
</dbReference>
<keyword evidence="2" id="KW-0408">Iron</keyword>
<accession>A0ABU5RTG7</accession>
<dbReference type="RefSeq" id="WP_323305189.1">
    <property type="nucleotide sequence ID" value="NZ_JAYGHX010000003.1"/>
</dbReference>
<dbReference type="InterPro" id="IPR023210">
    <property type="entry name" value="NADP_OxRdtase_dom"/>
</dbReference>
<name>A0ABU5RTG7_9CYAN</name>
<evidence type="ECO:0000259" key="4">
    <source>
        <dbReference type="PROSITE" id="PS51379"/>
    </source>
</evidence>
<keyword evidence="1" id="KW-0479">Metal-binding</keyword>
<evidence type="ECO:0000256" key="2">
    <source>
        <dbReference type="ARBA" id="ARBA00023004"/>
    </source>
</evidence>